<reference evidence="1 2" key="1">
    <citation type="journal article" date="2021" name="Commun. Biol.">
        <title>The genome of Shorea leprosula (Dipterocarpaceae) highlights the ecological relevance of drought in aseasonal tropical rainforests.</title>
        <authorList>
            <person name="Ng K.K.S."/>
            <person name="Kobayashi M.J."/>
            <person name="Fawcett J.A."/>
            <person name="Hatakeyama M."/>
            <person name="Paape T."/>
            <person name="Ng C.H."/>
            <person name="Ang C.C."/>
            <person name="Tnah L.H."/>
            <person name="Lee C.T."/>
            <person name="Nishiyama T."/>
            <person name="Sese J."/>
            <person name="O'Brien M.J."/>
            <person name="Copetti D."/>
            <person name="Mohd Noor M.I."/>
            <person name="Ong R.C."/>
            <person name="Putra M."/>
            <person name="Sireger I.Z."/>
            <person name="Indrioko S."/>
            <person name="Kosugi Y."/>
            <person name="Izuno A."/>
            <person name="Isagi Y."/>
            <person name="Lee S.L."/>
            <person name="Shimizu K.K."/>
        </authorList>
    </citation>
    <scope>NUCLEOTIDE SEQUENCE [LARGE SCALE GENOMIC DNA]</scope>
    <source>
        <strain evidence="1">214</strain>
    </source>
</reference>
<protein>
    <submittedName>
        <fullName evidence="1">Uncharacterized protein</fullName>
    </submittedName>
</protein>
<accession>A0AAV5LGE8</accession>
<sequence length="60" mass="6496">MLHMQAQNGCCPVTWANPQLISLSQPPLGCVHHQLQATSPGLQTNRLDIKCGLGSDIMKL</sequence>
<gene>
    <name evidence="1" type="ORF">SLEP1_g44131</name>
</gene>
<name>A0AAV5LGE8_9ROSI</name>
<evidence type="ECO:0000313" key="1">
    <source>
        <dbReference type="EMBL" id="GKV35936.1"/>
    </source>
</evidence>
<dbReference type="Proteomes" id="UP001054252">
    <property type="component" value="Unassembled WGS sequence"/>
</dbReference>
<proteinExistence type="predicted"/>
<dbReference type="AlphaFoldDB" id="A0AAV5LGE8"/>
<comment type="caution">
    <text evidence="1">The sequence shown here is derived from an EMBL/GenBank/DDBJ whole genome shotgun (WGS) entry which is preliminary data.</text>
</comment>
<evidence type="ECO:0000313" key="2">
    <source>
        <dbReference type="Proteomes" id="UP001054252"/>
    </source>
</evidence>
<keyword evidence="2" id="KW-1185">Reference proteome</keyword>
<dbReference type="EMBL" id="BPVZ01000113">
    <property type="protein sequence ID" value="GKV35936.1"/>
    <property type="molecule type" value="Genomic_DNA"/>
</dbReference>
<organism evidence="1 2">
    <name type="scientific">Rubroshorea leprosula</name>
    <dbReference type="NCBI Taxonomy" id="152421"/>
    <lineage>
        <taxon>Eukaryota</taxon>
        <taxon>Viridiplantae</taxon>
        <taxon>Streptophyta</taxon>
        <taxon>Embryophyta</taxon>
        <taxon>Tracheophyta</taxon>
        <taxon>Spermatophyta</taxon>
        <taxon>Magnoliopsida</taxon>
        <taxon>eudicotyledons</taxon>
        <taxon>Gunneridae</taxon>
        <taxon>Pentapetalae</taxon>
        <taxon>rosids</taxon>
        <taxon>malvids</taxon>
        <taxon>Malvales</taxon>
        <taxon>Dipterocarpaceae</taxon>
        <taxon>Rubroshorea</taxon>
    </lineage>
</organism>